<dbReference type="Proteomes" id="UP001055111">
    <property type="component" value="Unassembled WGS sequence"/>
</dbReference>
<gene>
    <name evidence="2" type="ORF">CBA19CS42_17780</name>
</gene>
<dbReference type="EMBL" id="BPUS01000006">
    <property type="protein sequence ID" value="GJH26394.1"/>
    <property type="molecule type" value="Genomic_DNA"/>
</dbReference>
<dbReference type="PANTHER" id="PTHR44051">
    <property type="entry name" value="GLUTATHIONE S-TRANSFERASE-RELATED"/>
    <property type="match status" value="1"/>
</dbReference>
<feature type="domain" description="GST N-terminal" evidence="1">
    <location>
        <begin position="29"/>
        <end position="107"/>
    </location>
</feature>
<reference evidence="2" key="1">
    <citation type="submission" date="2022-09" db="EMBL/GenBank/DDBJ databases">
        <title>Isolation and characterization of 3-chlorobenzoate degrading bacteria from soils in Shizuoka.</title>
        <authorList>
            <person name="Ifat A."/>
            <person name="Ogawa N."/>
            <person name="Kimbara K."/>
            <person name="Moriuchi R."/>
            <person name="Dohra H."/>
            <person name="Shintani M."/>
        </authorList>
    </citation>
    <scope>NUCLEOTIDE SEQUENCE</scope>
    <source>
        <strain evidence="2">19CS4-2</strain>
    </source>
</reference>
<proteinExistence type="predicted"/>
<name>A0AA37ICW1_9BURK</name>
<dbReference type="PANTHER" id="PTHR44051:SF8">
    <property type="entry name" value="GLUTATHIONE S-TRANSFERASE GSTA"/>
    <property type="match status" value="1"/>
</dbReference>
<organism evidence="2 3">
    <name type="scientific">Caballeronia novacaledonica</name>
    <dbReference type="NCBI Taxonomy" id="1544861"/>
    <lineage>
        <taxon>Bacteria</taxon>
        <taxon>Pseudomonadati</taxon>
        <taxon>Pseudomonadota</taxon>
        <taxon>Betaproteobacteria</taxon>
        <taxon>Burkholderiales</taxon>
        <taxon>Burkholderiaceae</taxon>
        <taxon>Caballeronia</taxon>
    </lineage>
</organism>
<evidence type="ECO:0000259" key="1">
    <source>
        <dbReference type="PROSITE" id="PS50404"/>
    </source>
</evidence>
<dbReference type="SUPFAM" id="SSF52833">
    <property type="entry name" value="Thioredoxin-like"/>
    <property type="match status" value="1"/>
</dbReference>
<dbReference type="PROSITE" id="PS50404">
    <property type="entry name" value="GST_NTER"/>
    <property type="match status" value="1"/>
</dbReference>
<dbReference type="CDD" id="cd00570">
    <property type="entry name" value="GST_N_family"/>
    <property type="match status" value="1"/>
</dbReference>
<evidence type="ECO:0000313" key="2">
    <source>
        <dbReference type="EMBL" id="GJH26394.1"/>
    </source>
</evidence>
<dbReference type="InterPro" id="IPR004045">
    <property type="entry name" value="Glutathione_S-Trfase_N"/>
</dbReference>
<accession>A0AA37ICW1</accession>
<evidence type="ECO:0000313" key="3">
    <source>
        <dbReference type="Proteomes" id="UP001055111"/>
    </source>
</evidence>
<protein>
    <submittedName>
        <fullName evidence="2">Glutathione S-transferase family protein</fullName>
    </submittedName>
</protein>
<dbReference type="Gene3D" id="1.20.1050.10">
    <property type="match status" value="1"/>
</dbReference>
<dbReference type="InterPro" id="IPR036249">
    <property type="entry name" value="Thioredoxin-like_sf"/>
</dbReference>
<comment type="caution">
    <text evidence="2">The sequence shown here is derived from an EMBL/GenBank/DDBJ whole genome shotgun (WGS) entry which is preliminary data.</text>
</comment>
<dbReference type="AlphaFoldDB" id="A0AA37ICW1"/>
<dbReference type="Pfam" id="PF13417">
    <property type="entry name" value="GST_N_3"/>
    <property type="match status" value="1"/>
</dbReference>
<sequence>MLSSEGSDSLSRSVRANAWTRSASVMEENMRKLFFTTGSPFARAVRIVLVERGLDFEREETYTTPSAEERAKVAPTLQVPTLVDGDMTLWDSAVIIDYLMSSYAGSPAPQGMAPLAADYVRATEGWHDKLVLATLQTFGVSTTTVSQLQWSGVPHEENGHAARCAIRNQHLLDWFEAQLVSADDGFVPGVVSAQDILLACLCHFIERRPLRLSWRSPARPRVESLVARMERRPSFQQEGALWWEPGVTYATVAEVEWASRKTIYGGPSFSDWSAQFTGSRQ</sequence>
<dbReference type="Gene3D" id="3.40.30.10">
    <property type="entry name" value="Glutaredoxin"/>
    <property type="match status" value="1"/>
</dbReference>